<protein>
    <submittedName>
        <fullName evidence="2">Uncharacterized protein</fullName>
    </submittedName>
</protein>
<accession>A0A2Z6M741</accession>
<reference evidence="3" key="1">
    <citation type="journal article" date="2017" name="Front. Plant Sci.">
        <title>Climate Clever Clovers: New Paradigm to Reduce the Environmental Footprint of Ruminants by Breeding Low Methanogenic Forages Utilizing Haplotype Variation.</title>
        <authorList>
            <person name="Kaur P."/>
            <person name="Appels R."/>
            <person name="Bayer P.E."/>
            <person name="Keeble-Gagnere G."/>
            <person name="Wang J."/>
            <person name="Hirakawa H."/>
            <person name="Shirasawa K."/>
            <person name="Vercoe P."/>
            <person name="Stefanova K."/>
            <person name="Durmic Z."/>
            <person name="Nichols P."/>
            <person name="Revell C."/>
            <person name="Isobe S.N."/>
            <person name="Edwards D."/>
            <person name="Erskine W."/>
        </authorList>
    </citation>
    <scope>NUCLEOTIDE SEQUENCE [LARGE SCALE GENOMIC DNA]</scope>
    <source>
        <strain evidence="3">cv. Daliak</strain>
    </source>
</reference>
<feature type="compositionally biased region" description="Polar residues" evidence="1">
    <location>
        <begin position="1"/>
        <end position="17"/>
    </location>
</feature>
<name>A0A2Z6M741_TRISU</name>
<evidence type="ECO:0000313" key="2">
    <source>
        <dbReference type="EMBL" id="GAU17794.1"/>
    </source>
</evidence>
<dbReference type="Proteomes" id="UP000242715">
    <property type="component" value="Unassembled WGS sequence"/>
</dbReference>
<proteinExistence type="predicted"/>
<sequence>MQQNHNQSAANYSSNNKQSHRRKESRWKQPNQDMVKVNIELLPETETVRFWQRRLGKLMAWRIRR</sequence>
<keyword evidence="3" id="KW-1185">Reference proteome</keyword>
<dbReference type="AlphaFoldDB" id="A0A2Z6M741"/>
<organism evidence="2 3">
    <name type="scientific">Trifolium subterraneum</name>
    <name type="common">Subterranean clover</name>
    <dbReference type="NCBI Taxonomy" id="3900"/>
    <lineage>
        <taxon>Eukaryota</taxon>
        <taxon>Viridiplantae</taxon>
        <taxon>Streptophyta</taxon>
        <taxon>Embryophyta</taxon>
        <taxon>Tracheophyta</taxon>
        <taxon>Spermatophyta</taxon>
        <taxon>Magnoliopsida</taxon>
        <taxon>eudicotyledons</taxon>
        <taxon>Gunneridae</taxon>
        <taxon>Pentapetalae</taxon>
        <taxon>rosids</taxon>
        <taxon>fabids</taxon>
        <taxon>Fabales</taxon>
        <taxon>Fabaceae</taxon>
        <taxon>Papilionoideae</taxon>
        <taxon>50 kb inversion clade</taxon>
        <taxon>NPAAA clade</taxon>
        <taxon>Hologalegina</taxon>
        <taxon>IRL clade</taxon>
        <taxon>Trifolieae</taxon>
        <taxon>Trifolium</taxon>
    </lineage>
</organism>
<gene>
    <name evidence="2" type="ORF">TSUD_171830</name>
</gene>
<evidence type="ECO:0000256" key="1">
    <source>
        <dbReference type="SAM" id="MobiDB-lite"/>
    </source>
</evidence>
<dbReference type="EMBL" id="DF973176">
    <property type="protein sequence ID" value="GAU17794.1"/>
    <property type="molecule type" value="Genomic_DNA"/>
</dbReference>
<feature type="region of interest" description="Disordered" evidence="1">
    <location>
        <begin position="1"/>
        <end position="33"/>
    </location>
</feature>
<evidence type="ECO:0000313" key="3">
    <source>
        <dbReference type="Proteomes" id="UP000242715"/>
    </source>
</evidence>